<evidence type="ECO:0000313" key="2">
    <source>
        <dbReference type="Proteomes" id="UP000736335"/>
    </source>
</evidence>
<reference evidence="1" key="1">
    <citation type="journal article" date="2020" name="Nat. Commun.">
        <title>Large-scale genome sequencing of mycorrhizal fungi provides insights into the early evolution of symbiotic traits.</title>
        <authorList>
            <person name="Miyauchi S."/>
            <person name="Kiss E."/>
            <person name="Kuo A."/>
            <person name="Drula E."/>
            <person name="Kohler A."/>
            <person name="Sanchez-Garcia M."/>
            <person name="Morin E."/>
            <person name="Andreopoulos B."/>
            <person name="Barry K.W."/>
            <person name="Bonito G."/>
            <person name="Buee M."/>
            <person name="Carver A."/>
            <person name="Chen C."/>
            <person name="Cichocki N."/>
            <person name="Clum A."/>
            <person name="Culley D."/>
            <person name="Crous P.W."/>
            <person name="Fauchery L."/>
            <person name="Girlanda M."/>
            <person name="Hayes R.D."/>
            <person name="Keri Z."/>
            <person name="LaButti K."/>
            <person name="Lipzen A."/>
            <person name="Lombard V."/>
            <person name="Magnuson J."/>
            <person name="Maillard F."/>
            <person name="Murat C."/>
            <person name="Nolan M."/>
            <person name="Ohm R.A."/>
            <person name="Pangilinan J."/>
            <person name="Pereira M.F."/>
            <person name="Perotto S."/>
            <person name="Peter M."/>
            <person name="Pfister S."/>
            <person name="Riley R."/>
            <person name="Sitrit Y."/>
            <person name="Stielow J.B."/>
            <person name="Szollosi G."/>
            <person name="Zifcakova L."/>
            <person name="Stursova M."/>
            <person name="Spatafora J.W."/>
            <person name="Tedersoo L."/>
            <person name="Vaario L.M."/>
            <person name="Yamada A."/>
            <person name="Yan M."/>
            <person name="Wang P."/>
            <person name="Xu J."/>
            <person name="Bruns T."/>
            <person name="Baldrian P."/>
            <person name="Vilgalys R."/>
            <person name="Dunand C."/>
            <person name="Henrissat B."/>
            <person name="Grigoriev I.V."/>
            <person name="Hibbett D."/>
            <person name="Nagy L.G."/>
            <person name="Martin F.M."/>
        </authorList>
    </citation>
    <scope>NUCLEOTIDE SEQUENCE</scope>
    <source>
        <strain evidence="1">UH-Tt-Lm1</strain>
    </source>
</reference>
<dbReference type="OrthoDB" id="14339at2759"/>
<dbReference type="PANTHER" id="PTHR37332">
    <property type="entry name" value="EXPRESSED PROTEIN"/>
    <property type="match status" value="1"/>
</dbReference>
<dbReference type="AlphaFoldDB" id="A0A9P6HS40"/>
<keyword evidence="2" id="KW-1185">Reference proteome</keyword>
<proteinExistence type="predicted"/>
<dbReference type="EMBL" id="WIUZ02000001">
    <property type="protein sequence ID" value="KAF9793311.1"/>
    <property type="molecule type" value="Genomic_DNA"/>
</dbReference>
<protein>
    <submittedName>
        <fullName evidence="1">Uncharacterized protein</fullName>
    </submittedName>
</protein>
<evidence type="ECO:0000313" key="1">
    <source>
        <dbReference type="EMBL" id="KAF9793311.1"/>
    </source>
</evidence>
<name>A0A9P6HS40_9AGAM</name>
<dbReference type="Proteomes" id="UP000736335">
    <property type="component" value="Unassembled WGS sequence"/>
</dbReference>
<gene>
    <name evidence="1" type="ORF">BJ322DRAFT_1033950</name>
</gene>
<organism evidence="1 2">
    <name type="scientific">Thelephora terrestris</name>
    <dbReference type="NCBI Taxonomy" id="56493"/>
    <lineage>
        <taxon>Eukaryota</taxon>
        <taxon>Fungi</taxon>
        <taxon>Dikarya</taxon>
        <taxon>Basidiomycota</taxon>
        <taxon>Agaricomycotina</taxon>
        <taxon>Agaricomycetes</taxon>
        <taxon>Thelephorales</taxon>
        <taxon>Thelephoraceae</taxon>
        <taxon>Thelephora</taxon>
    </lineage>
</organism>
<sequence length="377" mass="42030">MNLTNVVDVNRPGMRRKSSAQNLLSSFKNSTAQIQANMGSNSATPSPNMPPATPTAVFSPVTQVSYNKEWDSQSIISDPLPPLPVVQGQFINGVDYIRDLVQKRIVTMTYLRNVHEGRSHWFHTVVMTRADIERLFPNHAMRKRTYRFTVLGMSLSSMFEVKDTFDLLRGLLNILSEYEQIKDDPIDKSKIRIFRTKPNKRQGLGEYAMSYSDTSETTYLITPPMPFQLDYQQTVISLFDVLSEIYNKILKYLGPSPGGQQMYGPLGLLSPHPGVSYLFTGAEPYVHTPLESESSLWGIANANNTAGSMGSPPPNWTSAYGEMVLKVDSKFRKIVGVLLKELDEYARSSMRDELASLDPLLRSAGLGHAGHDLDGAA</sequence>
<accession>A0A9P6HS40</accession>
<dbReference type="PANTHER" id="PTHR37332:SF1">
    <property type="entry name" value="ELMO DOMAIN-CONTAINING PROTEIN"/>
    <property type="match status" value="1"/>
</dbReference>
<reference evidence="1" key="2">
    <citation type="submission" date="2020-11" db="EMBL/GenBank/DDBJ databases">
        <authorList>
            <consortium name="DOE Joint Genome Institute"/>
            <person name="Kuo A."/>
            <person name="Miyauchi S."/>
            <person name="Kiss E."/>
            <person name="Drula E."/>
            <person name="Kohler A."/>
            <person name="Sanchez-Garcia M."/>
            <person name="Andreopoulos B."/>
            <person name="Barry K.W."/>
            <person name="Bonito G."/>
            <person name="Buee M."/>
            <person name="Carver A."/>
            <person name="Chen C."/>
            <person name="Cichocki N."/>
            <person name="Clum A."/>
            <person name="Culley D."/>
            <person name="Crous P.W."/>
            <person name="Fauchery L."/>
            <person name="Girlanda M."/>
            <person name="Hayes R."/>
            <person name="Keri Z."/>
            <person name="Labutti K."/>
            <person name="Lipzen A."/>
            <person name="Lombard V."/>
            <person name="Magnuson J."/>
            <person name="Maillard F."/>
            <person name="Morin E."/>
            <person name="Murat C."/>
            <person name="Nolan M."/>
            <person name="Ohm R."/>
            <person name="Pangilinan J."/>
            <person name="Pereira M."/>
            <person name="Perotto S."/>
            <person name="Peter M."/>
            <person name="Riley R."/>
            <person name="Sitrit Y."/>
            <person name="Stielow B."/>
            <person name="Szollosi G."/>
            <person name="Zifcakova L."/>
            <person name="Stursova M."/>
            <person name="Spatafora J.W."/>
            <person name="Tedersoo L."/>
            <person name="Vaario L.-M."/>
            <person name="Yamada A."/>
            <person name="Yan M."/>
            <person name="Wang P."/>
            <person name="Xu J."/>
            <person name="Bruns T."/>
            <person name="Baldrian P."/>
            <person name="Vilgalys R."/>
            <person name="Henrissat B."/>
            <person name="Grigoriev I.V."/>
            <person name="Hibbett D."/>
            <person name="Nagy L.G."/>
            <person name="Martin F.M."/>
        </authorList>
    </citation>
    <scope>NUCLEOTIDE SEQUENCE</scope>
    <source>
        <strain evidence="1">UH-Tt-Lm1</strain>
    </source>
</reference>
<comment type="caution">
    <text evidence="1">The sequence shown here is derived from an EMBL/GenBank/DDBJ whole genome shotgun (WGS) entry which is preliminary data.</text>
</comment>